<dbReference type="SUPFAM" id="SSF56784">
    <property type="entry name" value="HAD-like"/>
    <property type="match status" value="1"/>
</dbReference>
<evidence type="ECO:0000256" key="1">
    <source>
        <dbReference type="ARBA" id="ARBA00022842"/>
    </source>
</evidence>
<dbReference type="InterPro" id="IPR023214">
    <property type="entry name" value="HAD_sf"/>
</dbReference>
<accession>A0ABD2YK93</accession>
<dbReference type="Gene3D" id="3.40.50.1000">
    <property type="entry name" value="HAD superfamily/HAD-like"/>
    <property type="match status" value="1"/>
</dbReference>
<dbReference type="EMBL" id="JBJUIK010000013">
    <property type="protein sequence ID" value="KAL3507800.1"/>
    <property type="molecule type" value="Genomic_DNA"/>
</dbReference>
<organism evidence="2 3">
    <name type="scientific">Cinchona calisaya</name>
    <dbReference type="NCBI Taxonomy" id="153742"/>
    <lineage>
        <taxon>Eukaryota</taxon>
        <taxon>Viridiplantae</taxon>
        <taxon>Streptophyta</taxon>
        <taxon>Embryophyta</taxon>
        <taxon>Tracheophyta</taxon>
        <taxon>Spermatophyta</taxon>
        <taxon>Magnoliopsida</taxon>
        <taxon>eudicotyledons</taxon>
        <taxon>Gunneridae</taxon>
        <taxon>Pentapetalae</taxon>
        <taxon>asterids</taxon>
        <taxon>lamiids</taxon>
        <taxon>Gentianales</taxon>
        <taxon>Rubiaceae</taxon>
        <taxon>Cinchonoideae</taxon>
        <taxon>Cinchoneae</taxon>
        <taxon>Cinchona</taxon>
    </lineage>
</organism>
<comment type="caution">
    <text evidence="2">The sequence shown here is derived from an EMBL/GenBank/DDBJ whole genome shotgun (WGS) entry which is preliminary data.</text>
</comment>
<protein>
    <submittedName>
        <fullName evidence="2">Uncharacterized protein</fullName>
    </submittedName>
</protein>
<dbReference type="InterPro" id="IPR023299">
    <property type="entry name" value="ATPase_P-typ_cyto_dom_N"/>
</dbReference>
<keyword evidence="3" id="KW-1185">Reference proteome</keyword>
<dbReference type="PANTHER" id="PTHR24093:SF434">
    <property type="entry name" value="CALCIUM-TRANSPORTING ATPASE 13, PLASMA MEMBRANE-TYPE-RELATED"/>
    <property type="match status" value="1"/>
</dbReference>
<sequence length="139" mass="15367">MNSKGLWCVEFAHKELPEQHGDEGENFTPKLKGENNTFIGCLGLKYLCRPEVQKAVTDCQQVGVNIKLVTRNDLPTAIAIAIECALYDARLQPERQVVAVTGHSLGDAAALKKANTAWPVGLVERKNVPQKPFFIFMNC</sequence>
<dbReference type="InterPro" id="IPR036412">
    <property type="entry name" value="HAD-like_sf"/>
</dbReference>
<dbReference type="AlphaFoldDB" id="A0ABD2YK93"/>
<proteinExistence type="predicted"/>
<name>A0ABD2YK93_9GENT</name>
<evidence type="ECO:0000313" key="2">
    <source>
        <dbReference type="EMBL" id="KAL3507800.1"/>
    </source>
</evidence>
<gene>
    <name evidence="2" type="ORF">ACH5RR_033182</name>
</gene>
<dbReference type="Proteomes" id="UP001630127">
    <property type="component" value="Unassembled WGS sequence"/>
</dbReference>
<dbReference type="Gene3D" id="3.40.1110.10">
    <property type="entry name" value="Calcium-transporting ATPase, cytoplasmic domain N"/>
    <property type="match status" value="1"/>
</dbReference>
<dbReference type="PANTHER" id="PTHR24093">
    <property type="entry name" value="CATION TRANSPORTING ATPASE"/>
    <property type="match status" value="1"/>
</dbReference>
<reference evidence="2 3" key="1">
    <citation type="submission" date="2024-11" db="EMBL/GenBank/DDBJ databases">
        <title>A near-complete genome assembly of Cinchona calisaya.</title>
        <authorList>
            <person name="Lian D.C."/>
            <person name="Zhao X.W."/>
            <person name="Wei L."/>
        </authorList>
    </citation>
    <scope>NUCLEOTIDE SEQUENCE [LARGE SCALE GENOMIC DNA]</scope>
    <source>
        <tissue evidence="2">Nenye</tissue>
    </source>
</reference>
<keyword evidence="1" id="KW-0460">Magnesium</keyword>
<evidence type="ECO:0000313" key="3">
    <source>
        <dbReference type="Proteomes" id="UP001630127"/>
    </source>
</evidence>